<proteinExistence type="predicted"/>
<evidence type="ECO:0000313" key="2">
    <source>
        <dbReference type="Proteomes" id="UP000605970"/>
    </source>
</evidence>
<reference evidence="1" key="1">
    <citation type="journal article" date="2020" name="Ecol. Evol.">
        <title>Genome structure and content of the rice root-knot nematode (Meloidogyne graminicola).</title>
        <authorList>
            <person name="Phan N.T."/>
            <person name="Danchin E.G.J."/>
            <person name="Klopp C."/>
            <person name="Perfus-Barbeoch L."/>
            <person name="Kozlowski D.K."/>
            <person name="Koutsovoulos G.D."/>
            <person name="Lopez-Roques C."/>
            <person name="Bouchez O."/>
            <person name="Zahm M."/>
            <person name="Besnard G."/>
            <person name="Bellafiore S."/>
        </authorList>
    </citation>
    <scope>NUCLEOTIDE SEQUENCE</scope>
    <source>
        <strain evidence="1">VN-18</strain>
    </source>
</reference>
<dbReference type="Proteomes" id="UP000605970">
    <property type="component" value="Unassembled WGS sequence"/>
</dbReference>
<name>A0A8S9ZE71_9BILA</name>
<dbReference type="AlphaFoldDB" id="A0A8S9ZE71"/>
<protein>
    <submittedName>
        <fullName evidence="1">Uncharacterized protein</fullName>
    </submittedName>
</protein>
<comment type="caution">
    <text evidence="1">The sequence shown here is derived from an EMBL/GenBank/DDBJ whole genome shotgun (WGS) entry which is preliminary data.</text>
</comment>
<organism evidence="1 2">
    <name type="scientific">Meloidogyne graminicola</name>
    <dbReference type="NCBI Taxonomy" id="189291"/>
    <lineage>
        <taxon>Eukaryota</taxon>
        <taxon>Metazoa</taxon>
        <taxon>Ecdysozoa</taxon>
        <taxon>Nematoda</taxon>
        <taxon>Chromadorea</taxon>
        <taxon>Rhabditida</taxon>
        <taxon>Tylenchina</taxon>
        <taxon>Tylenchomorpha</taxon>
        <taxon>Tylenchoidea</taxon>
        <taxon>Meloidogynidae</taxon>
        <taxon>Meloidogyninae</taxon>
        <taxon>Meloidogyne</taxon>
    </lineage>
</organism>
<accession>A0A8S9ZE71</accession>
<evidence type="ECO:0000313" key="1">
    <source>
        <dbReference type="EMBL" id="KAF7630003.1"/>
    </source>
</evidence>
<gene>
    <name evidence="1" type="ORF">Mgra_00008986</name>
</gene>
<sequence>MNHRITNLFNNLKRKELLSLNTASRKRILYWAHYKLLGCPSIAFGLLSQTISTDTINQHKLLSVHYTQKY</sequence>
<dbReference type="EMBL" id="JABEBT010000132">
    <property type="protein sequence ID" value="KAF7630003.1"/>
    <property type="molecule type" value="Genomic_DNA"/>
</dbReference>
<keyword evidence="2" id="KW-1185">Reference proteome</keyword>